<dbReference type="Pfam" id="PF01134">
    <property type="entry name" value="GIDA"/>
    <property type="match status" value="1"/>
</dbReference>
<dbReference type="GO" id="GO:0030488">
    <property type="term" value="P:tRNA methylation"/>
    <property type="evidence" value="ECO:0007669"/>
    <property type="project" value="TreeGrafter"/>
</dbReference>
<keyword evidence="8 11" id="KW-0520">NAD</keyword>
<accession>A0A9D1NDS5</accession>
<evidence type="ECO:0000256" key="10">
    <source>
        <dbReference type="ARBA" id="ARBA00031800"/>
    </source>
</evidence>
<comment type="caution">
    <text evidence="14">The sequence shown here is derived from an EMBL/GenBank/DDBJ whole genome shotgun (WGS) entry which is preliminary data.</text>
</comment>
<feature type="coiled-coil region" evidence="12">
    <location>
        <begin position="461"/>
        <end position="495"/>
    </location>
</feature>
<dbReference type="HAMAP" id="MF_00129">
    <property type="entry name" value="MnmG_GidA"/>
    <property type="match status" value="1"/>
</dbReference>
<dbReference type="FunFam" id="3.50.50.60:FF:000002">
    <property type="entry name" value="tRNA uridine 5-carboxymethylaminomethyl modification enzyme MnmG"/>
    <property type="match status" value="1"/>
</dbReference>
<dbReference type="NCBIfam" id="TIGR00136">
    <property type="entry name" value="mnmG_gidA"/>
    <property type="match status" value="1"/>
</dbReference>
<evidence type="ECO:0000256" key="4">
    <source>
        <dbReference type="ARBA" id="ARBA00020461"/>
    </source>
</evidence>
<evidence type="ECO:0000256" key="9">
    <source>
        <dbReference type="ARBA" id="ARBA00025948"/>
    </source>
</evidence>
<evidence type="ECO:0000256" key="6">
    <source>
        <dbReference type="ARBA" id="ARBA00022694"/>
    </source>
</evidence>
<feature type="binding site" evidence="11">
    <location>
        <begin position="12"/>
        <end position="17"/>
    </location>
    <ligand>
        <name>FAD</name>
        <dbReference type="ChEBI" id="CHEBI:57692"/>
    </ligand>
</feature>
<dbReference type="PANTHER" id="PTHR11806">
    <property type="entry name" value="GLUCOSE INHIBITED DIVISION PROTEIN A"/>
    <property type="match status" value="1"/>
</dbReference>
<proteinExistence type="inferred from homology"/>
<dbReference type="Gene3D" id="1.10.10.1800">
    <property type="entry name" value="tRNA uridine 5-carboxymethylaminomethyl modification enzyme MnmG/GidA"/>
    <property type="match status" value="1"/>
</dbReference>
<dbReference type="GO" id="GO:0050660">
    <property type="term" value="F:flavin adenine dinucleotide binding"/>
    <property type="evidence" value="ECO:0007669"/>
    <property type="project" value="UniProtKB-UniRule"/>
</dbReference>
<keyword evidence="12" id="KW-0175">Coiled coil</keyword>
<keyword evidence="7 11" id="KW-0274">FAD</keyword>
<evidence type="ECO:0000313" key="14">
    <source>
        <dbReference type="EMBL" id="HIV01273.1"/>
    </source>
</evidence>
<dbReference type="Gene3D" id="3.50.50.60">
    <property type="entry name" value="FAD/NAD(P)-binding domain"/>
    <property type="match status" value="2"/>
</dbReference>
<dbReference type="PANTHER" id="PTHR11806:SF0">
    <property type="entry name" value="PROTEIN MTO1 HOMOLOG, MITOCHONDRIAL"/>
    <property type="match status" value="1"/>
</dbReference>
<evidence type="ECO:0000256" key="8">
    <source>
        <dbReference type="ARBA" id="ARBA00023027"/>
    </source>
</evidence>
<dbReference type="InterPro" id="IPR047001">
    <property type="entry name" value="MnmG_C_subdom"/>
</dbReference>
<dbReference type="EMBL" id="DVOJ01000006">
    <property type="protein sequence ID" value="HIV01273.1"/>
    <property type="molecule type" value="Genomic_DNA"/>
</dbReference>
<evidence type="ECO:0000256" key="5">
    <source>
        <dbReference type="ARBA" id="ARBA00022630"/>
    </source>
</evidence>
<reference evidence="14" key="2">
    <citation type="journal article" date="2021" name="PeerJ">
        <title>Extensive microbial diversity within the chicken gut microbiome revealed by metagenomics and culture.</title>
        <authorList>
            <person name="Gilroy R."/>
            <person name="Ravi A."/>
            <person name="Getino M."/>
            <person name="Pursley I."/>
            <person name="Horton D.L."/>
            <person name="Alikhan N.F."/>
            <person name="Baker D."/>
            <person name="Gharbi K."/>
            <person name="Hall N."/>
            <person name="Watson M."/>
            <person name="Adriaenssens E.M."/>
            <person name="Foster-Nyarko E."/>
            <person name="Jarju S."/>
            <person name="Secka A."/>
            <person name="Antonio M."/>
            <person name="Oren A."/>
            <person name="Chaudhuri R.R."/>
            <person name="La Ragione R."/>
            <person name="Hildebrand F."/>
            <person name="Pallen M.J."/>
        </authorList>
    </citation>
    <scope>NUCLEOTIDE SEQUENCE</scope>
    <source>
        <strain evidence="14">CHK186-9395</strain>
    </source>
</reference>
<evidence type="ECO:0000313" key="15">
    <source>
        <dbReference type="Proteomes" id="UP000886861"/>
    </source>
</evidence>
<feature type="domain" description="tRNA uridine 5-carboxymethylaminomethyl modification enzyme C-terminal subdomain" evidence="13">
    <location>
        <begin position="542"/>
        <end position="613"/>
    </location>
</feature>
<dbReference type="Gene3D" id="1.10.150.570">
    <property type="entry name" value="GidA associated domain, C-terminal subdomain"/>
    <property type="match status" value="1"/>
</dbReference>
<evidence type="ECO:0000256" key="3">
    <source>
        <dbReference type="ARBA" id="ARBA00007653"/>
    </source>
</evidence>
<keyword evidence="6 11" id="KW-0819">tRNA processing</keyword>
<dbReference type="GO" id="GO:0002098">
    <property type="term" value="P:tRNA wobble uridine modification"/>
    <property type="evidence" value="ECO:0007669"/>
    <property type="project" value="InterPro"/>
</dbReference>
<comment type="caution">
    <text evidence="11">Lacks conserved residue(s) required for the propagation of feature annotation.</text>
</comment>
<evidence type="ECO:0000256" key="12">
    <source>
        <dbReference type="SAM" id="Coils"/>
    </source>
</evidence>
<organism evidence="14 15">
    <name type="scientific">Candidatus Caccopulliclostridium gallistercoris</name>
    <dbReference type="NCBI Taxonomy" id="2840719"/>
    <lineage>
        <taxon>Bacteria</taxon>
        <taxon>Bacillati</taxon>
        <taxon>Bacillota</taxon>
        <taxon>Clostridia</taxon>
        <taxon>Candidatus Caccopulliclostridium</taxon>
    </lineage>
</organism>
<dbReference type="InterPro" id="IPR049312">
    <property type="entry name" value="GIDA_C_N"/>
</dbReference>
<comment type="cofactor">
    <cofactor evidence="1 11">
        <name>FAD</name>
        <dbReference type="ChEBI" id="CHEBI:57692"/>
    </cofactor>
</comment>
<name>A0A9D1NDS5_9FIRM</name>
<comment type="subunit">
    <text evidence="9 11">Homodimer. Heterotetramer of two MnmE and two MnmG subunits.</text>
</comment>
<sequence length="623" mass="70392">MKREYFDSIVIGAGHAGCEAGLALARLGNKTLLLTLNLDAVAFLACNPSIGGTAKGHLVCEIDALGGEMGKNIDETLIQLRMLNRGKGPAVYSLRAQADKEKYHARMKRVLEEQENLTLKQGEVTKIFTKNGKIVGIKTAVGETFSCKSIVICTGVYLKSRIIIGEYTKNSGPNGFAPANELTKSLADLGFEIRRFKTGTPARINGRSIDFSSLEVQYGEEDIQNFSFMTNHKPKNKTVCYLTYTNQKTHEVILKNLSRAPLYSGIIKSTGPRYCPSIEDKIVRFKDKERHQIFLEPEGLDTNEFYIQGVSTSLPVDVQEDMYHTIKGLEHASIMRNAYAIEYDCINPLELYPTLQAKKVKGLFFAGQVNGTSGYEEAAAQGIVAGINASAYNAEKDMLVLKRNQSYIGVLIDDLVTKGTNEPYRMMTSRAEYRLYLRQDNADLRLTEIGRKFGLVDDKRYKKFKQRVKKLNEARERLKIKIKLDEKLKKFLKNNNENIPVQSLTVHDLIKRNNIDAFKLNQEFNVFEGIENSIINTINIEVKYEGYLKQQEDDIKKLEREESLEIPENIDYLNIKGLRLEARQKLDKIRPKTISQASRISGVSPADISVLIIYLKLRENGKN</sequence>
<dbReference type="InterPro" id="IPR036188">
    <property type="entry name" value="FAD/NAD-bd_sf"/>
</dbReference>
<reference evidence="14" key="1">
    <citation type="submission" date="2020-10" db="EMBL/GenBank/DDBJ databases">
        <authorList>
            <person name="Gilroy R."/>
        </authorList>
    </citation>
    <scope>NUCLEOTIDE SEQUENCE</scope>
    <source>
        <strain evidence="14">CHK186-9395</strain>
    </source>
</reference>
<evidence type="ECO:0000256" key="2">
    <source>
        <dbReference type="ARBA" id="ARBA00003717"/>
    </source>
</evidence>
<dbReference type="Pfam" id="PF13932">
    <property type="entry name" value="SAM_GIDA_C"/>
    <property type="match status" value="1"/>
</dbReference>
<feature type="binding site" evidence="11">
    <location>
        <begin position="271"/>
        <end position="285"/>
    </location>
    <ligand>
        <name>NAD(+)</name>
        <dbReference type="ChEBI" id="CHEBI:57540"/>
    </ligand>
</feature>
<dbReference type="SMART" id="SM01228">
    <property type="entry name" value="GIDA_assoc_3"/>
    <property type="match status" value="1"/>
</dbReference>
<evidence type="ECO:0000256" key="11">
    <source>
        <dbReference type="HAMAP-Rule" id="MF_00129"/>
    </source>
</evidence>
<gene>
    <name evidence="11 14" type="primary">mnmG</name>
    <name evidence="11" type="synonym">gidA</name>
    <name evidence="14" type="ORF">IAA62_01795</name>
</gene>
<dbReference type="PROSITE" id="PS01281">
    <property type="entry name" value="GIDA_2"/>
    <property type="match status" value="1"/>
</dbReference>
<evidence type="ECO:0000256" key="1">
    <source>
        <dbReference type="ARBA" id="ARBA00001974"/>
    </source>
</evidence>
<comment type="function">
    <text evidence="2 11">NAD-binding protein involved in the addition of a carboxymethylaminomethyl (cmnm) group at the wobble position (U34) of certain tRNAs, forming tRNA-cmnm(5)s(2)U34.</text>
</comment>
<dbReference type="SUPFAM" id="SSF51905">
    <property type="entry name" value="FAD/NAD(P)-binding domain"/>
    <property type="match status" value="1"/>
</dbReference>
<dbReference type="InterPro" id="IPR040131">
    <property type="entry name" value="MnmG_N"/>
</dbReference>
<evidence type="ECO:0000259" key="13">
    <source>
        <dbReference type="SMART" id="SM01228"/>
    </source>
</evidence>
<dbReference type="InterPro" id="IPR004416">
    <property type="entry name" value="MnmG"/>
</dbReference>
<evidence type="ECO:0000256" key="7">
    <source>
        <dbReference type="ARBA" id="ARBA00022827"/>
    </source>
</evidence>
<dbReference type="InterPro" id="IPR026904">
    <property type="entry name" value="MnmG_C"/>
</dbReference>
<dbReference type="InterPro" id="IPR044920">
    <property type="entry name" value="MnmG_C_subdom_sf"/>
</dbReference>
<comment type="subcellular location">
    <subcellularLocation>
        <location evidence="11">Cytoplasm</location>
    </subcellularLocation>
</comment>
<dbReference type="AlphaFoldDB" id="A0A9D1NDS5"/>
<dbReference type="InterPro" id="IPR002218">
    <property type="entry name" value="MnmG-rel"/>
</dbReference>
<comment type="similarity">
    <text evidence="3 11">Belongs to the MnmG family.</text>
</comment>
<protein>
    <recommendedName>
        <fullName evidence="4 11">tRNA uridine 5-carboxymethylaminomethyl modification enzyme MnmG</fullName>
    </recommendedName>
    <alternativeName>
        <fullName evidence="10 11">Glucose-inhibited division protein A</fullName>
    </alternativeName>
</protein>
<dbReference type="PROSITE" id="PS01280">
    <property type="entry name" value="GIDA_1"/>
    <property type="match status" value="1"/>
</dbReference>
<keyword evidence="5 11" id="KW-0285">Flavoprotein</keyword>
<dbReference type="InterPro" id="IPR020595">
    <property type="entry name" value="MnmG-rel_CS"/>
</dbReference>
<dbReference type="GO" id="GO:0005829">
    <property type="term" value="C:cytosol"/>
    <property type="evidence" value="ECO:0007669"/>
    <property type="project" value="TreeGrafter"/>
</dbReference>
<keyword evidence="11" id="KW-0963">Cytoplasm</keyword>
<dbReference type="Pfam" id="PF21680">
    <property type="entry name" value="GIDA_C_1st"/>
    <property type="match status" value="1"/>
</dbReference>
<dbReference type="FunFam" id="1.10.150.570:FF:000001">
    <property type="entry name" value="tRNA uridine 5-carboxymethylaminomethyl modification enzyme MnmG"/>
    <property type="match status" value="1"/>
</dbReference>
<dbReference type="Proteomes" id="UP000886861">
    <property type="component" value="Unassembled WGS sequence"/>
</dbReference>